<dbReference type="PANTHER" id="PTHR31001">
    <property type="entry name" value="UNCHARACTERIZED TRANSCRIPTIONAL REGULATORY PROTEIN"/>
    <property type="match status" value="1"/>
</dbReference>
<evidence type="ECO:0000256" key="2">
    <source>
        <dbReference type="ARBA" id="ARBA00023015"/>
    </source>
</evidence>
<comment type="subcellular location">
    <subcellularLocation>
        <location evidence="1">Nucleus</location>
    </subcellularLocation>
</comment>
<evidence type="ECO:0000313" key="5">
    <source>
        <dbReference type="EMBL" id="OKP08304.1"/>
    </source>
</evidence>
<keyword evidence="4" id="KW-0539">Nucleus</keyword>
<protein>
    <recommendedName>
        <fullName evidence="7">Transcription factor domain-containing protein</fullName>
    </recommendedName>
</protein>
<proteinExistence type="predicted"/>
<evidence type="ECO:0008006" key="7">
    <source>
        <dbReference type="Google" id="ProtNLM"/>
    </source>
</evidence>
<gene>
    <name evidence="5" type="ORF">PENSUB_5671</name>
</gene>
<evidence type="ECO:0000256" key="3">
    <source>
        <dbReference type="ARBA" id="ARBA00023163"/>
    </source>
</evidence>
<dbReference type="CDD" id="cd12148">
    <property type="entry name" value="fungal_TF_MHR"/>
    <property type="match status" value="1"/>
</dbReference>
<organism evidence="5 6">
    <name type="scientific">Penicillium subrubescens</name>
    <dbReference type="NCBI Taxonomy" id="1316194"/>
    <lineage>
        <taxon>Eukaryota</taxon>
        <taxon>Fungi</taxon>
        <taxon>Dikarya</taxon>
        <taxon>Ascomycota</taxon>
        <taxon>Pezizomycotina</taxon>
        <taxon>Eurotiomycetes</taxon>
        <taxon>Eurotiomycetidae</taxon>
        <taxon>Eurotiales</taxon>
        <taxon>Aspergillaceae</taxon>
        <taxon>Penicillium</taxon>
    </lineage>
</organism>
<dbReference type="STRING" id="1316194.A0A1Q5U754"/>
<comment type="caution">
    <text evidence="5">The sequence shown here is derived from an EMBL/GenBank/DDBJ whole genome shotgun (WGS) entry which is preliminary data.</text>
</comment>
<keyword evidence="3" id="KW-0804">Transcription</keyword>
<dbReference type="GO" id="GO:0005634">
    <property type="term" value="C:nucleus"/>
    <property type="evidence" value="ECO:0007669"/>
    <property type="project" value="UniProtKB-SubCell"/>
</dbReference>
<accession>A0A1Q5U754</accession>
<reference evidence="5 6" key="1">
    <citation type="submission" date="2016-10" db="EMBL/GenBank/DDBJ databases">
        <title>Genome sequence of the ascomycete fungus Penicillium subrubescens.</title>
        <authorList>
            <person name="De Vries R.P."/>
            <person name="Peng M."/>
            <person name="Dilokpimol A."/>
            <person name="Hilden K."/>
            <person name="Makela M.R."/>
            <person name="Grigoriev I."/>
            <person name="Riley R."/>
            <person name="Granchi Z."/>
        </authorList>
    </citation>
    <scope>NUCLEOTIDE SEQUENCE [LARGE SCALE GENOMIC DNA]</scope>
    <source>
        <strain evidence="5 6">CBS 132785</strain>
    </source>
</reference>
<evidence type="ECO:0000256" key="1">
    <source>
        <dbReference type="ARBA" id="ARBA00004123"/>
    </source>
</evidence>
<keyword evidence="6" id="KW-1185">Reference proteome</keyword>
<dbReference type="Proteomes" id="UP000186955">
    <property type="component" value="Unassembled WGS sequence"/>
</dbReference>
<dbReference type="InterPro" id="IPR050613">
    <property type="entry name" value="Sec_Metabolite_Reg"/>
</dbReference>
<keyword evidence="2" id="KW-0805">Transcription regulation</keyword>
<dbReference type="EMBL" id="MNBE01000569">
    <property type="protein sequence ID" value="OKP08304.1"/>
    <property type="molecule type" value="Genomic_DNA"/>
</dbReference>
<dbReference type="PANTHER" id="PTHR31001:SF90">
    <property type="entry name" value="CENTROMERE DNA-BINDING PROTEIN COMPLEX CBF3 SUBUNIT B"/>
    <property type="match status" value="1"/>
</dbReference>
<evidence type="ECO:0000313" key="6">
    <source>
        <dbReference type="Proteomes" id="UP000186955"/>
    </source>
</evidence>
<sequence length="621" mass="69940">MTADCLEKILMGHRVPSAVPAALREELSGYERIPSSRQHADAASGSFHSLLRTSGSVSLAHPATICLASYLPSEADALRLFDYYKNHLDYQYHLVVPARTKRDIHALYEAIARGESGDLNQIALLFSIIATALFYQLLSTDSPDVAEICSRETVFLAGAALIQSNYVAYPTVEGLQAAMIIGHHLSSLTLNPSVSSLFSQGGLVSQAKSLGLHLLDCPQVVAARQEKGFDKSEIELKRRLWWDLASYDWLVGFLSGPQEWTYTIQPQHMNVRRPLNIEDDSIGNETELPLSTPTCMSYSLHRLRLAEVCREIVDAGAPHHLQGEEITYEIILDLDRKLQQAYSELPTFFRFDTSSRRQFANIYRGRPEIAWQRALIQQAYHSRLCRLHRQYFIRGAKDPKYSYSHVVSLQSARKVLEIKRIMDEEEPLFTPNSSFFWAVMHHVFMAAVILLIDVCFNWDDILACKRKEEVLDACRLLSRAQQSSAVARKCINAMMDILRRHWKQEKRPVSSGEMQAQLTSSPGLPFSVLHDQCAIPAAKNVQDSKGFHFAGPEQVHNLAIHDQPIEFVSSELGFAPLEDLWGQMLDESAHIALDTPEWMDLLTELTNATAPDRVNDPGAIE</sequence>
<name>A0A1Q5U754_9EURO</name>
<dbReference type="AlphaFoldDB" id="A0A1Q5U754"/>
<evidence type="ECO:0000256" key="4">
    <source>
        <dbReference type="ARBA" id="ARBA00023242"/>
    </source>
</evidence>